<proteinExistence type="predicted"/>
<gene>
    <name evidence="2" type="ORF">DL764_000708</name>
</gene>
<evidence type="ECO:0000313" key="2">
    <source>
        <dbReference type="EMBL" id="RYP10374.1"/>
    </source>
</evidence>
<evidence type="ECO:0000313" key="3">
    <source>
        <dbReference type="Proteomes" id="UP000293360"/>
    </source>
</evidence>
<dbReference type="AlphaFoldDB" id="A0A4Q4TUZ3"/>
<dbReference type="OrthoDB" id="4736847at2759"/>
<comment type="caution">
    <text evidence="2">The sequence shown here is derived from an EMBL/GenBank/DDBJ whole genome shotgun (WGS) entry which is preliminary data.</text>
</comment>
<reference evidence="2 3" key="1">
    <citation type="submission" date="2018-06" db="EMBL/GenBank/DDBJ databases">
        <title>Complete Genomes of Monosporascus.</title>
        <authorList>
            <person name="Robinson A.J."/>
            <person name="Natvig D.O."/>
        </authorList>
    </citation>
    <scope>NUCLEOTIDE SEQUENCE [LARGE SCALE GENOMIC DNA]</scope>
    <source>
        <strain evidence="2 3">CBS 110550</strain>
    </source>
</reference>
<evidence type="ECO:0000259" key="1">
    <source>
        <dbReference type="Pfam" id="PF20255"/>
    </source>
</evidence>
<feature type="domain" description="DUF6606" evidence="1">
    <location>
        <begin position="14"/>
        <end position="271"/>
    </location>
</feature>
<name>A0A4Q4TUZ3_9PEZI</name>
<organism evidence="2 3">
    <name type="scientific">Monosporascus ibericus</name>
    <dbReference type="NCBI Taxonomy" id="155417"/>
    <lineage>
        <taxon>Eukaryota</taxon>
        <taxon>Fungi</taxon>
        <taxon>Dikarya</taxon>
        <taxon>Ascomycota</taxon>
        <taxon>Pezizomycotina</taxon>
        <taxon>Sordariomycetes</taxon>
        <taxon>Xylariomycetidae</taxon>
        <taxon>Xylariales</taxon>
        <taxon>Xylariales incertae sedis</taxon>
        <taxon>Monosporascus</taxon>
    </lineage>
</organism>
<dbReference type="EMBL" id="QJNU01000019">
    <property type="protein sequence ID" value="RYP10374.1"/>
    <property type="molecule type" value="Genomic_DNA"/>
</dbReference>
<dbReference type="STRING" id="155417.A0A4Q4TUZ3"/>
<protein>
    <recommendedName>
        <fullName evidence="1">DUF6606 domain-containing protein</fullName>
    </recommendedName>
</protein>
<dbReference type="InterPro" id="IPR046541">
    <property type="entry name" value="DUF6606"/>
</dbReference>
<sequence length="685" mass="77656">METSHTPAKYLRGLFNHIALPAKLPQRQDADVGGIQSTLVDRLIDACKIIRDSQGGLCRHIWDILRISLQSCKTLNVNDLIILHVGTQNAGIFIHKPTEPQLAGKILFEFFEASPRREAVLEAKTGALSWSFPGVAIHLPSSVLDDDDFLESLCTFLEQASVETTKKLSEYAVKAGTGLWESRETPDPSLITSLLAAILQANGTRISPTVLQKRVRDEVLWFDADTPWRRLPYWLVLRVSISRYLAMMLGDGLSARFQYKALMCLVHAAMLSDVQQVVSLEDLEFLKAKLCRRLFKLDRDRSQQSQKGQAVCDALFTALSPLLNKAIKTTTTRIQIVWDQEKRKTTKSILPLPIRASPQDLRLSLIASRQYLRDARKRFQGIRYPRSSFNAEATVLNPPQHVHELAQDLFGLFELEKRIGLACDSPVSGDQDLSRRCVTLHAALLEYVDRVGSRYDGNTEQKSLMLLLIMEIWMAMDQIACKLSPLLLCYHPVFPPCLLEVLHLSALTDLARARKIQQYLTTRESLCENTQMTIFDDPVEGCFGERYFNESPDAGTLAATLSEIQETAEEDRNLKEQEWLKLSSEYEALTKEIDSTTCLNYTIDGGFTLPRHDVRFCPKCQLTRRRSRIRIRIFESPLPDATVIAKVVVFELCCPKAFAAYRDATWSILYRLANDSQERSIDPKF</sequence>
<dbReference type="Pfam" id="PF20255">
    <property type="entry name" value="DUF6606"/>
    <property type="match status" value="1"/>
</dbReference>
<accession>A0A4Q4TUZ3</accession>
<dbReference type="Proteomes" id="UP000293360">
    <property type="component" value="Unassembled WGS sequence"/>
</dbReference>
<keyword evidence="3" id="KW-1185">Reference proteome</keyword>